<evidence type="ECO:0000313" key="2">
    <source>
        <dbReference type="Proteomes" id="UP001226434"/>
    </source>
</evidence>
<dbReference type="RefSeq" id="WP_282333561.1">
    <property type="nucleotide sequence ID" value="NZ_JASBRG010000003.1"/>
</dbReference>
<reference evidence="1 2" key="1">
    <citation type="submission" date="2023-05" db="EMBL/GenBank/DDBJ databases">
        <title>Genome sequence of Pinibacter sp. MAH-24.</title>
        <authorList>
            <person name="Huq M.A."/>
        </authorList>
    </citation>
    <scope>NUCLEOTIDE SEQUENCE [LARGE SCALE GENOMIC DNA]</scope>
    <source>
        <strain evidence="1 2">MAH-24</strain>
    </source>
</reference>
<dbReference type="SUPFAM" id="SSF52172">
    <property type="entry name" value="CheY-like"/>
    <property type="match status" value="1"/>
</dbReference>
<dbReference type="Proteomes" id="UP001226434">
    <property type="component" value="Unassembled WGS sequence"/>
</dbReference>
<dbReference type="Gene3D" id="3.40.50.2300">
    <property type="match status" value="1"/>
</dbReference>
<accession>A0ABT6RA74</accession>
<name>A0ABT6RA74_9BACT</name>
<protein>
    <recommendedName>
        <fullName evidence="3">Response regulatory domain-containing protein</fullName>
    </recommendedName>
</protein>
<organism evidence="1 2">
    <name type="scientific">Pinibacter soli</name>
    <dbReference type="NCBI Taxonomy" id="3044211"/>
    <lineage>
        <taxon>Bacteria</taxon>
        <taxon>Pseudomonadati</taxon>
        <taxon>Bacteroidota</taxon>
        <taxon>Chitinophagia</taxon>
        <taxon>Chitinophagales</taxon>
        <taxon>Chitinophagaceae</taxon>
        <taxon>Pinibacter</taxon>
    </lineage>
</organism>
<evidence type="ECO:0008006" key="3">
    <source>
        <dbReference type="Google" id="ProtNLM"/>
    </source>
</evidence>
<dbReference type="InterPro" id="IPR011006">
    <property type="entry name" value="CheY-like_superfamily"/>
</dbReference>
<proteinExistence type="predicted"/>
<comment type="caution">
    <text evidence="1">The sequence shown here is derived from an EMBL/GenBank/DDBJ whole genome shotgun (WGS) entry which is preliminary data.</text>
</comment>
<gene>
    <name evidence="1" type="ORF">QJ048_06670</name>
</gene>
<keyword evidence="2" id="KW-1185">Reference proteome</keyword>
<dbReference type="EMBL" id="JASBRG010000003">
    <property type="protein sequence ID" value="MDI3319448.1"/>
    <property type="molecule type" value="Genomic_DNA"/>
</dbReference>
<evidence type="ECO:0000313" key="1">
    <source>
        <dbReference type="EMBL" id="MDI3319448.1"/>
    </source>
</evidence>
<sequence length="84" mass="9528">MTSSAELESIRYKKIASQQDIEAPMLSTEPDYAKKHILIVGDNEEPRTFLHACLSDRYRISLAENGEQALKKQRKKCLTLSSAM</sequence>